<organism evidence="9 10">
    <name type="scientific">Candidatus Ornithospirochaeta stercoripullorum</name>
    <dbReference type="NCBI Taxonomy" id="2840899"/>
    <lineage>
        <taxon>Bacteria</taxon>
        <taxon>Pseudomonadati</taxon>
        <taxon>Spirochaetota</taxon>
        <taxon>Spirochaetia</taxon>
        <taxon>Spirochaetales</taxon>
        <taxon>Spirochaetaceae</taxon>
        <taxon>Spirochaetaceae incertae sedis</taxon>
        <taxon>Candidatus Ornithospirochaeta</taxon>
    </lineage>
</organism>
<evidence type="ECO:0000256" key="6">
    <source>
        <dbReference type="ARBA" id="ARBA00023136"/>
    </source>
</evidence>
<dbReference type="PANTHER" id="PTHR43744">
    <property type="entry name" value="ABC TRANSPORTER PERMEASE PROTEIN MG189-RELATED-RELATED"/>
    <property type="match status" value="1"/>
</dbReference>
<keyword evidence="5 7" id="KW-1133">Transmembrane helix</keyword>
<dbReference type="CDD" id="cd06261">
    <property type="entry name" value="TM_PBP2"/>
    <property type="match status" value="1"/>
</dbReference>
<dbReference type="GO" id="GO:0005886">
    <property type="term" value="C:plasma membrane"/>
    <property type="evidence" value="ECO:0007669"/>
    <property type="project" value="UniProtKB-SubCell"/>
</dbReference>
<keyword evidence="4 7" id="KW-0812">Transmembrane</keyword>
<feature type="transmembrane region" description="Helical" evidence="7">
    <location>
        <begin position="117"/>
        <end position="139"/>
    </location>
</feature>
<sequence length="199" mass="21934">FSLILIMAFSSTVGYALSKFRFKINKKLYSFLTLGIMIPVQITLIPLFIFYSRMGILNTTFSLVLPQVGFAIPLSVMLFVNFYQFVPNELIEAATIDGCSPYGIFFKIMMPMAQNTFITIASMYSILIWNDFIFANTFISKSAAKTVAMGLKDYVGAFGNVDWGLTFAAIAVSILPPMIVYFALNKHVTAGMAAGATKG</sequence>
<feature type="transmembrane region" description="Helical" evidence="7">
    <location>
        <begin position="28"/>
        <end position="51"/>
    </location>
</feature>
<accession>A0A9D9H4Y6</accession>
<evidence type="ECO:0000256" key="7">
    <source>
        <dbReference type="RuleBase" id="RU363032"/>
    </source>
</evidence>
<dbReference type="PROSITE" id="PS50928">
    <property type="entry name" value="ABC_TM1"/>
    <property type="match status" value="1"/>
</dbReference>
<keyword evidence="6 7" id="KW-0472">Membrane</keyword>
<keyword evidence="3" id="KW-1003">Cell membrane</keyword>
<dbReference type="GO" id="GO:0055085">
    <property type="term" value="P:transmembrane transport"/>
    <property type="evidence" value="ECO:0007669"/>
    <property type="project" value="InterPro"/>
</dbReference>
<dbReference type="SUPFAM" id="SSF161098">
    <property type="entry name" value="MetI-like"/>
    <property type="match status" value="1"/>
</dbReference>
<evidence type="ECO:0000256" key="3">
    <source>
        <dbReference type="ARBA" id="ARBA00022475"/>
    </source>
</evidence>
<evidence type="ECO:0000313" key="10">
    <source>
        <dbReference type="Proteomes" id="UP000823615"/>
    </source>
</evidence>
<reference evidence="9" key="2">
    <citation type="journal article" date="2021" name="PeerJ">
        <title>Extensive microbial diversity within the chicken gut microbiome revealed by metagenomics and culture.</title>
        <authorList>
            <person name="Gilroy R."/>
            <person name="Ravi A."/>
            <person name="Getino M."/>
            <person name="Pursley I."/>
            <person name="Horton D.L."/>
            <person name="Alikhan N.F."/>
            <person name="Baker D."/>
            <person name="Gharbi K."/>
            <person name="Hall N."/>
            <person name="Watson M."/>
            <person name="Adriaenssens E.M."/>
            <person name="Foster-Nyarko E."/>
            <person name="Jarju S."/>
            <person name="Secka A."/>
            <person name="Antonio M."/>
            <person name="Oren A."/>
            <person name="Chaudhuri R.R."/>
            <person name="La Ragione R."/>
            <person name="Hildebrand F."/>
            <person name="Pallen M.J."/>
        </authorList>
    </citation>
    <scope>NUCLEOTIDE SEQUENCE</scope>
    <source>
        <strain evidence="9">7293</strain>
    </source>
</reference>
<feature type="non-terminal residue" evidence="9">
    <location>
        <position position="1"/>
    </location>
</feature>
<gene>
    <name evidence="9" type="ORF">IAA97_00005</name>
</gene>
<feature type="transmembrane region" description="Helical" evidence="7">
    <location>
        <begin position="160"/>
        <end position="184"/>
    </location>
</feature>
<keyword evidence="2 7" id="KW-0813">Transport</keyword>
<dbReference type="InterPro" id="IPR000515">
    <property type="entry name" value="MetI-like"/>
</dbReference>
<evidence type="ECO:0000256" key="2">
    <source>
        <dbReference type="ARBA" id="ARBA00022448"/>
    </source>
</evidence>
<dbReference type="EMBL" id="JADIMT010000001">
    <property type="protein sequence ID" value="MBO8435352.1"/>
    <property type="molecule type" value="Genomic_DNA"/>
</dbReference>
<evidence type="ECO:0000256" key="5">
    <source>
        <dbReference type="ARBA" id="ARBA00022989"/>
    </source>
</evidence>
<dbReference type="Proteomes" id="UP000823615">
    <property type="component" value="Unassembled WGS sequence"/>
</dbReference>
<evidence type="ECO:0000313" key="9">
    <source>
        <dbReference type="EMBL" id="MBO8435352.1"/>
    </source>
</evidence>
<dbReference type="InterPro" id="IPR035906">
    <property type="entry name" value="MetI-like_sf"/>
</dbReference>
<comment type="similarity">
    <text evidence="7">Belongs to the binding-protein-dependent transport system permease family.</text>
</comment>
<reference evidence="9" key="1">
    <citation type="submission" date="2020-10" db="EMBL/GenBank/DDBJ databases">
        <authorList>
            <person name="Gilroy R."/>
        </authorList>
    </citation>
    <scope>NUCLEOTIDE SEQUENCE</scope>
    <source>
        <strain evidence="9">7293</strain>
    </source>
</reference>
<proteinExistence type="inferred from homology"/>
<comment type="caution">
    <text evidence="9">The sequence shown here is derived from an EMBL/GenBank/DDBJ whole genome shotgun (WGS) entry which is preliminary data.</text>
</comment>
<evidence type="ECO:0000256" key="1">
    <source>
        <dbReference type="ARBA" id="ARBA00004651"/>
    </source>
</evidence>
<comment type="subcellular location">
    <subcellularLocation>
        <location evidence="1 7">Cell membrane</location>
        <topology evidence="1 7">Multi-pass membrane protein</topology>
    </subcellularLocation>
</comment>
<feature type="domain" description="ABC transmembrane type-1" evidence="8">
    <location>
        <begin position="1"/>
        <end position="184"/>
    </location>
</feature>
<evidence type="ECO:0000259" key="8">
    <source>
        <dbReference type="PROSITE" id="PS50928"/>
    </source>
</evidence>
<dbReference type="AlphaFoldDB" id="A0A9D9H4Y6"/>
<evidence type="ECO:0000256" key="4">
    <source>
        <dbReference type="ARBA" id="ARBA00022692"/>
    </source>
</evidence>
<name>A0A9D9H4Y6_9SPIO</name>
<dbReference type="PANTHER" id="PTHR43744:SF12">
    <property type="entry name" value="ABC TRANSPORTER PERMEASE PROTEIN MG189-RELATED"/>
    <property type="match status" value="1"/>
</dbReference>
<feature type="transmembrane region" description="Helical" evidence="7">
    <location>
        <begin position="63"/>
        <end position="83"/>
    </location>
</feature>
<dbReference type="Pfam" id="PF00528">
    <property type="entry name" value="BPD_transp_1"/>
    <property type="match status" value="1"/>
</dbReference>
<dbReference type="Gene3D" id="1.10.3720.10">
    <property type="entry name" value="MetI-like"/>
    <property type="match status" value="1"/>
</dbReference>
<protein>
    <submittedName>
        <fullName evidence="9">Carbohydrate ABC transporter permease</fullName>
    </submittedName>
</protein>